<gene>
    <name evidence="5" type="ORF">OXH18_17835</name>
</gene>
<dbReference type="InterPro" id="IPR007863">
    <property type="entry name" value="Peptidase_M16_C"/>
</dbReference>
<evidence type="ECO:0000313" key="5">
    <source>
        <dbReference type="EMBL" id="WAL59024.1"/>
    </source>
</evidence>
<dbReference type="SUPFAM" id="SSF63411">
    <property type="entry name" value="LuxS/MPP-like metallohydrolase"/>
    <property type="match status" value="2"/>
</dbReference>
<evidence type="ECO:0000259" key="4">
    <source>
        <dbReference type="Pfam" id="PF05193"/>
    </source>
</evidence>
<dbReference type="InterPro" id="IPR050361">
    <property type="entry name" value="MPP/UQCRC_Complex"/>
</dbReference>
<dbReference type="RefSeq" id="WP_268608547.1">
    <property type="nucleotide sequence ID" value="NZ_CP113797.1"/>
</dbReference>
<dbReference type="PROSITE" id="PS00143">
    <property type="entry name" value="INSULINASE"/>
    <property type="match status" value="1"/>
</dbReference>
<dbReference type="GO" id="GO:0046872">
    <property type="term" value="F:metal ion binding"/>
    <property type="evidence" value="ECO:0007669"/>
    <property type="project" value="InterPro"/>
</dbReference>
<evidence type="ECO:0000256" key="2">
    <source>
        <dbReference type="RuleBase" id="RU004447"/>
    </source>
</evidence>
<evidence type="ECO:0000256" key="1">
    <source>
        <dbReference type="ARBA" id="ARBA00007261"/>
    </source>
</evidence>
<dbReference type="InterPro" id="IPR011249">
    <property type="entry name" value="Metalloenz_LuxS/M16"/>
</dbReference>
<dbReference type="PANTHER" id="PTHR11851">
    <property type="entry name" value="METALLOPROTEASE"/>
    <property type="match status" value="1"/>
</dbReference>
<dbReference type="Proteomes" id="UP001163152">
    <property type="component" value="Chromosome"/>
</dbReference>
<dbReference type="Gene3D" id="3.30.830.10">
    <property type="entry name" value="Metalloenzyme, LuxS/M16 peptidase-like"/>
    <property type="match status" value="2"/>
</dbReference>
<organism evidence="5 6">
    <name type="scientific">Thermocoleostomius sinensis A174</name>
    <dbReference type="NCBI Taxonomy" id="2016057"/>
    <lineage>
        <taxon>Bacteria</taxon>
        <taxon>Bacillati</taxon>
        <taxon>Cyanobacteriota</taxon>
        <taxon>Cyanophyceae</taxon>
        <taxon>Oculatellales</taxon>
        <taxon>Oculatellaceae</taxon>
        <taxon>Thermocoleostomius</taxon>
    </lineage>
</organism>
<dbReference type="Pfam" id="PF00675">
    <property type="entry name" value="Peptidase_M16"/>
    <property type="match status" value="1"/>
</dbReference>
<protein>
    <submittedName>
        <fullName evidence="5">Pitrilysin family protein</fullName>
    </submittedName>
</protein>
<dbReference type="Pfam" id="PF05193">
    <property type="entry name" value="Peptidase_M16_C"/>
    <property type="match status" value="1"/>
</dbReference>
<dbReference type="AlphaFoldDB" id="A0A9E8ZBR9"/>
<feature type="domain" description="Peptidase M16 N-terminal" evidence="3">
    <location>
        <begin position="30"/>
        <end position="173"/>
    </location>
</feature>
<dbReference type="PANTHER" id="PTHR11851:SF49">
    <property type="entry name" value="MITOCHONDRIAL-PROCESSING PEPTIDASE SUBUNIT ALPHA"/>
    <property type="match status" value="1"/>
</dbReference>
<accession>A0A9E8ZBR9</accession>
<feature type="domain" description="Peptidase M16 C-terminal" evidence="4">
    <location>
        <begin position="182"/>
        <end position="359"/>
    </location>
</feature>
<dbReference type="KEGG" id="tsin:OXH18_17835"/>
<reference evidence="5" key="1">
    <citation type="submission" date="2022-12" db="EMBL/GenBank/DDBJ databases">
        <title>Polyphasic identification of a Novel Hot-Spring Cyanobacterium Ocullathermofonsia sinensis gen nov. sp. nov. and Genomic Insights on its Adaptations to the Thermal Habitat.</title>
        <authorList>
            <person name="Daroch M."/>
            <person name="Tang J."/>
            <person name="Jiang Y."/>
        </authorList>
    </citation>
    <scope>NUCLEOTIDE SEQUENCE</scope>
    <source>
        <strain evidence="5">PKUAC-SCTA174</strain>
    </source>
</reference>
<dbReference type="GO" id="GO:0006508">
    <property type="term" value="P:proteolysis"/>
    <property type="evidence" value="ECO:0007669"/>
    <property type="project" value="InterPro"/>
</dbReference>
<sequence length="425" mass="47415">MVVLLRTESPVHTFLAHHCQLENGLTLIHQQIPAAPVVTVDVWVRAGAATEPEPWAGMAHFLEHMIFKGTDRLAPGMFDQIIESRGGVTNAATSHDYAHFYINTAAADLPETLPCLADLLLNAAIPDQEFDLERDVVLEEIRQSLDDPDALGFQALLETTFQRHPYGRSILGDAAGLLERSPDEMRCFHHTHYQPENMTVVIVGDIAWDVTVELVQRHFSRFAPRAICPVPELVVEPPLTEIRRQELGLPHIGSARLMMAWVGPGAEQLHRAYGLDLLSVLLSGGRTSRLVRELREERQLVQDISSGFSLQRDSSLFTVTAWLDPAHLDQVEAIVGDRLAELSAVPVSELELRRYQRLLCNDYAFSTETTNQLAGLYGYYSTIAQPELSAVYPHVIQAIEPDELSQLAAQYLSPYRYAATVVRPC</sequence>
<name>A0A9E8ZBR9_9CYAN</name>
<dbReference type="GO" id="GO:0004222">
    <property type="term" value="F:metalloendopeptidase activity"/>
    <property type="evidence" value="ECO:0007669"/>
    <property type="project" value="InterPro"/>
</dbReference>
<dbReference type="InterPro" id="IPR011765">
    <property type="entry name" value="Pept_M16_N"/>
</dbReference>
<evidence type="ECO:0000313" key="6">
    <source>
        <dbReference type="Proteomes" id="UP001163152"/>
    </source>
</evidence>
<proteinExistence type="inferred from homology"/>
<dbReference type="InterPro" id="IPR001431">
    <property type="entry name" value="Pept_M16_Zn_BS"/>
</dbReference>
<comment type="similarity">
    <text evidence="1 2">Belongs to the peptidase M16 family.</text>
</comment>
<dbReference type="EMBL" id="CP113797">
    <property type="protein sequence ID" value="WAL59024.1"/>
    <property type="molecule type" value="Genomic_DNA"/>
</dbReference>
<keyword evidence="6" id="KW-1185">Reference proteome</keyword>
<evidence type="ECO:0000259" key="3">
    <source>
        <dbReference type="Pfam" id="PF00675"/>
    </source>
</evidence>